<reference evidence="1 2" key="1">
    <citation type="journal article" date="2014" name="Int. J. Syst. Evol. Microbiol.">
        <title>Leptospira mayottensis sp. nov., a pathogenic species of the genus Leptospira isolated from humans.</title>
        <authorList>
            <person name="Bourhy P."/>
            <person name="Collet L."/>
            <person name="Brisse S."/>
            <person name="Picardeau M."/>
        </authorList>
    </citation>
    <scope>NUCLEOTIDE SEQUENCE [LARGE SCALE GENOMIC DNA]</scope>
    <source>
        <strain evidence="1 2">200901122</strain>
    </source>
</reference>
<dbReference type="Proteomes" id="UP000001343">
    <property type="component" value="Unassembled WGS sequence"/>
</dbReference>
<evidence type="ECO:0000313" key="1">
    <source>
        <dbReference type="EMBL" id="EKR98230.1"/>
    </source>
</evidence>
<protein>
    <recommendedName>
        <fullName evidence="3">Lipoprotein</fullName>
    </recommendedName>
</protein>
<dbReference type="NCBIfam" id="NF047530">
    <property type="entry name" value="SrpBC"/>
    <property type="match status" value="1"/>
</dbReference>
<evidence type="ECO:0008006" key="3">
    <source>
        <dbReference type="Google" id="ProtNLM"/>
    </source>
</evidence>
<sequence length="242" mass="26374">MFQKKIAVMLFLTLLFSNCDGKKDDNSLNNALLLAALQQKDPGTAGVYAALSVLSANNNPGKQGAYSRGNVSPFVVINQSQDCASGGKMTLSGDYTSSQTANGFSMRYTGTKMTFENCQQMASTMQDSGTALFTIQGEITIDGRADIVMDGNFNPNVPVTELKYTLNSTQRMQSSSYTVNGFLYPKMDITFTSNNAKYSIQNMDDIDKTTITIEETVEISGTIGEEKVKDSHTYKSTIKLKP</sequence>
<dbReference type="EMBL" id="AKWM02000082">
    <property type="protein sequence ID" value="EKR98230.1"/>
    <property type="molecule type" value="Genomic_DNA"/>
</dbReference>
<comment type="caution">
    <text evidence="1">The sequence shown here is derived from an EMBL/GenBank/DDBJ whole genome shotgun (WGS) entry which is preliminary data.</text>
</comment>
<dbReference type="AlphaFoldDB" id="A0AA87SUW6"/>
<dbReference type="RefSeq" id="WP_002746465.1">
    <property type="nucleotide sequence ID" value="NZ_AKWM02000082.1"/>
</dbReference>
<organism evidence="1 2">
    <name type="scientific">Leptospira mayottensis 200901122</name>
    <dbReference type="NCBI Taxonomy" id="1193010"/>
    <lineage>
        <taxon>Bacteria</taxon>
        <taxon>Pseudomonadati</taxon>
        <taxon>Spirochaetota</taxon>
        <taxon>Spirochaetia</taxon>
        <taxon>Leptospirales</taxon>
        <taxon>Leptospiraceae</taxon>
        <taxon>Leptospira</taxon>
    </lineage>
</organism>
<gene>
    <name evidence="1" type="ORF">LEP1GSC125_1078</name>
</gene>
<name>A0AA87SUW6_9LEPT</name>
<evidence type="ECO:0000313" key="2">
    <source>
        <dbReference type="Proteomes" id="UP000001343"/>
    </source>
</evidence>
<proteinExistence type="predicted"/>
<accession>A0AA87SUW6</accession>